<proteinExistence type="predicted"/>
<dbReference type="WBParaSite" id="PSU_v2.g13117.t1">
    <property type="protein sequence ID" value="PSU_v2.g13117.t1"/>
    <property type="gene ID" value="PSU_v2.g13117"/>
</dbReference>
<reference evidence="2" key="1">
    <citation type="submission" date="2022-11" db="UniProtKB">
        <authorList>
            <consortium name="WormBaseParasite"/>
        </authorList>
    </citation>
    <scope>IDENTIFICATION</scope>
</reference>
<evidence type="ECO:0000313" key="1">
    <source>
        <dbReference type="Proteomes" id="UP000887577"/>
    </source>
</evidence>
<evidence type="ECO:0000313" key="2">
    <source>
        <dbReference type="WBParaSite" id="PSU_v2.g13117.t1"/>
    </source>
</evidence>
<keyword evidence="1" id="KW-1185">Reference proteome</keyword>
<dbReference type="Proteomes" id="UP000887577">
    <property type="component" value="Unplaced"/>
</dbReference>
<organism evidence="1 2">
    <name type="scientific">Panagrolaimus superbus</name>
    <dbReference type="NCBI Taxonomy" id="310955"/>
    <lineage>
        <taxon>Eukaryota</taxon>
        <taxon>Metazoa</taxon>
        <taxon>Ecdysozoa</taxon>
        <taxon>Nematoda</taxon>
        <taxon>Chromadorea</taxon>
        <taxon>Rhabditida</taxon>
        <taxon>Tylenchina</taxon>
        <taxon>Panagrolaimomorpha</taxon>
        <taxon>Panagrolaimoidea</taxon>
        <taxon>Panagrolaimidae</taxon>
        <taxon>Panagrolaimus</taxon>
    </lineage>
</organism>
<dbReference type="PANTHER" id="PTHR23028">
    <property type="entry name" value="ACETYLTRANSFERASE"/>
    <property type="match status" value="1"/>
</dbReference>
<dbReference type="AlphaFoldDB" id="A0A914XYU8"/>
<dbReference type="InterPro" id="IPR050879">
    <property type="entry name" value="Acyltransferase_3"/>
</dbReference>
<protein>
    <submittedName>
        <fullName evidence="2">SGNH domain-containing protein</fullName>
    </submittedName>
</protein>
<sequence>MELPLGWTRKNDIEFSQYIKKSHVFVGNVTNCDVEKHYFVNAGNTYTHYCEVETTLKGNLTAMVIGNSYAHNVLPVIASNQLLKKVTSMTAFGCLYVKNPIKNCQEYIKAVNEAVEKIKPDIIYLIQGYVSLTMGSALKKKSVRDQWTENFQYAFQFFQKHSSAVITNHQHFRFQIPINAEYLRLKYFGFEADMNAKKAVSLYQC</sequence>
<name>A0A914XYU8_9BILA</name>
<accession>A0A914XYU8</accession>